<dbReference type="AlphaFoldDB" id="A0A520MA21"/>
<dbReference type="PANTHER" id="PTHR23117:SF13">
    <property type="entry name" value="GUANYLATE KINASE"/>
    <property type="match status" value="1"/>
</dbReference>
<dbReference type="InterPro" id="IPR027417">
    <property type="entry name" value="P-loop_NTPase"/>
</dbReference>
<dbReference type="Proteomes" id="UP000318359">
    <property type="component" value="Unassembled WGS sequence"/>
</dbReference>
<evidence type="ECO:0000256" key="1">
    <source>
        <dbReference type="ARBA" id="ARBA00003531"/>
    </source>
</evidence>
<dbReference type="SMART" id="SM00072">
    <property type="entry name" value="GuKc"/>
    <property type="match status" value="1"/>
</dbReference>
<dbReference type="CDD" id="cd00071">
    <property type="entry name" value="GMPK"/>
    <property type="match status" value="1"/>
</dbReference>
<keyword evidence="9 13" id="KW-0418">Kinase</keyword>
<dbReference type="Gene3D" id="3.40.50.300">
    <property type="entry name" value="P-loop containing nucleotide triphosphate hydrolases"/>
    <property type="match status" value="1"/>
</dbReference>
<dbReference type="InterPro" id="IPR008145">
    <property type="entry name" value="GK/Ca_channel_bsu"/>
</dbReference>
<feature type="binding site" evidence="13">
    <location>
        <begin position="14"/>
        <end position="21"/>
    </location>
    <ligand>
        <name>ATP</name>
        <dbReference type="ChEBI" id="CHEBI:30616"/>
    </ligand>
</feature>
<comment type="similarity">
    <text evidence="3 13">Belongs to the guanylate kinase family.</text>
</comment>
<evidence type="ECO:0000256" key="3">
    <source>
        <dbReference type="ARBA" id="ARBA00005790"/>
    </source>
</evidence>
<evidence type="ECO:0000259" key="14">
    <source>
        <dbReference type="PROSITE" id="PS50052"/>
    </source>
</evidence>
<dbReference type="InterPro" id="IPR017665">
    <property type="entry name" value="Guanylate_kinase"/>
</dbReference>
<comment type="caution">
    <text evidence="15">The sequence shown here is derived from an EMBL/GenBank/DDBJ whole genome shotgun (WGS) entry which is preliminary data.</text>
</comment>
<evidence type="ECO:0000256" key="13">
    <source>
        <dbReference type="HAMAP-Rule" id="MF_00328"/>
    </source>
</evidence>
<evidence type="ECO:0000256" key="4">
    <source>
        <dbReference type="ARBA" id="ARBA00012961"/>
    </source>
</evidence>
<dbReference type="PANTHER" id="PTHR23117">
    <property type="entry name" value="GUANYLATE KINASE-RELATED"/>
    <property type="match status" value="1"/>
</dbReference>
<dbReference type="EMBL" id="SHBM01000018">
    <property type="protein sequence ID" value="RZO18041.1"/>
    <property type="molecule type" value="Genomic_DNA"/>
</dbReference>
<keyword evidence="6 13" id="KW-0963">Cytoplasm</keyword>
<dbReference type="InterPro" id="IPR008144">
    <property type="entry name" value="Guanylate_kin-like_dom"/>
</dbReference>
<dbReference type="Pfam" id="PF00625">
    <property type="entry name" value="Guanylate_kin"/>
    <property type="match status" value="1"/>
</dbReference>
<comment type="catalytic activity">
    <reaction evidence="12 13">
        <text>GMP + ATP = GDP + ADP</text>
        <dbReference type="Rhea" id="RHEA:20780"/>
        <dbReference type="ChEBI" id="CHEBI:30616"/>
        <dbReference type="ChEBI" id="CHEBI:58115"/>
        <dbReference type="ChEBI" id="CHEBI:58189"/>
        <dbReference type="ChEBI" id="CHEBI:456216"/>
        <dbReference type="EC" id="2.7.4.8"/>
    </reaction>
</comment>
<protein>
    <recommendedName>
        <fullName evidence="5 13">Guanylate kinase</fullName>
        <ecNumber evidence="4 13">2.7.4.8</ecNumber>
    </recommendedName>
    <alternativeName>
        <fullName evidence="11 13">GMP kinase</fullName>
    </alternativeName>
</protein>
<evidence type="ECO:0000256" key="9">
    <source>
        <dbReference type="ARBA" id="ARBA00022777"/>
    </source>
</evidence>
<reference evidence="15 16" key="1">
    <citation type="submission" date="2019-02" db="EMBL/GenBank/DDBJ databases">
        <title>Prokaryotic population dynamics and viral predation in marine succession experiment using metagenomics: the confinement effect.</title>
        <authorList>
            <person name="Haro-Moreno J.M."/>
            <person name="Rodriguez-Valera F."/>
            <person name="Lopez-Perez M."/>
        </authorList>
    </citation>
    <scope>NUCLEOTIDE SEQUENCE [LARGE SCALE GENOMIC DNA]</scope>
    <source>
        <strain evidence="15">MED-G167</strain>
    </source>
</reference>
<evidence type="ECO:0000256" key="11">
    <source>
        <dbReference type="ARBA" id="ARBA00030128"/>
    </source>
</evidence>
<keyword evidence="8 13" id="KW-0547">Nucleotide-binding</keyword>
<feature type="domain" description="Guanylate kinase-like" evidence="14">
    <location>
        <begin position="7"/>
        <end position="189"/>
    </location>
</feature>
<dbReference type="FunFam" id="3.30.63.10:FF:000005">
    <property type="entry name" value="Guanylate kinase"/>
    <property type="match status" value="1"/>
</dbReference>
<evidence type="ECO:0000313" key="16">
    <source>
        <dbReference type="Proteomes" id="UP000318359"/>
    </source>
</evidence>
<evidence type="ECO:0000256" key="6">
    <source>
        <dbReference type="ARBA" id="ARBA00022490"/>
    </source>
</evidence>
<evidence type="ECO:0000256" key="2">
    <source>
        <dbReference type="ARBA" id="ARBA00004496"/>
    </source>
</evidence>
<dbReference type="PROSITE" id="PS00856">
    <property type="entry name" value="GUANYLATE_KINASE_1"/>
    <property type="match status" value="1"/>
</dbReference>
<evidence type="ECO:0000313" key="15">
    <source>
        <dbReference type="EMBL" id="RZO18041.1"/>
    </source>
</evidence>
<dbReference type="InterPro" id="IPR020590">
    <property type="entry name" value="Guanylate_kinase_CS"/>
</dbReference>
<dbReference type="GO" id="GO:0005829">
    <property type="term" value="C:cytosol"/>
    <property type="evidence" value="ECO:0007669"/>
    <property type="project" value="TreeGrafter"/>
</dbReference>
<accession>A0A520MA21</accession>
<dbReference type="GO" id="GO:0004385">
    <property type="term" value="F:GMP kinase activity"/>
    <property type="evidence" value="ECO:0007669"/>
    <property type="project" value="UniProtKB-UniRule"/>
</dbReference>
<comment type="subcellular location">
    <subcellularLocation>
        <location evidence="2 13">Cytoplasm</location>
    </subcellularLocation>
</comment>
<dbReference type="NCBIfam" id="TIGR03263">
    <property type="entry name" value="guanyl_kin"/>
    <property type="match status" value="1"/>
</dbReference>
<gene>
    <name evidence="13" type="primary">gmk</name>
    <name evidence="15" type="ORF">EVB00_01685</name>
</gene>
<dbReference type="PROSITE" id="PS50052">
    <property type="entry name" value="GUANYLATE_KINASE_2"/>
    <property type="match status" value="1"/>
</dbReference>
<evidence type="ECO:0000256" key="8">
    <source>
        <dbReference type="ARBA" id="ARBA00022741"/>
    </source>
</evidence>
<dbReference type="GO" id="GO:0005524">
    <property type="term" value="F:ATP binding"/>
    <property type="evidence" value="ECO:0007669"/>
    <property type="project" value="UniProtKB-UniRule"/>
</dbReference>
<evidence type="ECO:0000256" key="5">
    <source>
        <dbReference type="ARBA" id="ARBA00016296"/>
    </source>
</evidence>
<sequence length="211" mass="23859">MSNKDKGELFVISAPSGAGKSSLIHEVITRAKNAEFLVELSVSATTRPPRSQDIEGEDYFFISNEEFKKLYEDNAFLESATVHGNRYGTLHDYVESKLISGINIILDIDVQGFNQIRDKGIKNTSIFIIPPSINELKERLLNRNQDSEEVIEERLKNAITELKGANAYNHKILNDNFDMAADQLYNLMVNRSIQNEEAVHISKILEDLLSN</sequence>
<dbReference type="EC" id="2.7.4.8" evidence="4 13"/>
<evidence type="ECO:0000256" key="12">
    <source>
        <dbReference type="ARBA" id="ARBA00048594"/>
    </source>
</evidence>
<comment type="function">
    <text evidence="1 13">Essential for recycling GMP and indirectly, cGMP.</text>
</comment>
<dbReference type="Gene3D" id="3.30.63.10">
    <property type="entry name" value="Guanylate Kinase phosphate binding domain"/>
    <property type="match status" value="1"/>
</dbReference>
<name>A0A520MA21_9GAMM</name>
<evidence type="ECO:0000256" key="10">
    <source>
        <dbReference type="ARBA" id="ARBA00022840"/>
    </source>
</evidence>
<evidence type="ECO:0000256" key="7">
    <source>
        <dbReference type="ARBA" id="ARBA00022679"/>
    </source>
</evidence>
<organism evidence="15 16">
    <name type="scientific">SAR86 cluster bacterium</name>
    <dbReference type="NCBI Taxonomy" id="2030880"/>
    <lineage>
        <taxon>Bacteria</taxon>
        <taxon>Pseudomonadati</taxon>
        <taxon>Pseudomonadota</taxon>
        <taxon>Gammaproteobacteria</taxon>
        <taxon>SAR86 cluster</taxon>
    </lineage>
</organism>
<keyword evidence="10 13" id="KW-0067">ATP-binding</keyword>
<dbReference type="HAMAP" id="MF_00328">
    <property type="entry name" value="Guanylate_kinase"/>
    <property type="match status" value="1"/>
</dbReference>
<keyword evidence="7 13" id="KW-0808">Transferase</keyword>
<dbReference type="SUPFAM" id="SSF52540">
    <property type="entry name" value="P-loop containing nucleoside triphosphate hydrolases"/>
    <property type="match status" value="1"/>
</dbReference>
<proteinExistence type="inferred from homology"/>